<dbReference type="InterPro" id="IPR004175">
    <property type="entry name" value="RNA_CPDase"/>
</dbReference>
<dbReference type="OrthoDB" id="9789350at2"/>
<dbReference type="GO" id="GO:0004113">
    <property type="term" value="F:2',3'-cyclic-nucleotide 3'-phosphodiesterase activity"/>
    <property type="evidence" value="ECO:0007669"/>
    <property type="project" value="InterPro"/>
</dbReference>
<dbReference type="RefSeq" id="WP_123163546.1">
    <property type="nucleotide sequence ID" value="NZ_RIAX01000001.1"/>
</dbReference>
<protein>
    <recommendedName>
        <fullName evidence="2">RNA 2',3'-cyclic phosphodiesterase</fullName>
        <shortName evidence="2">RNA 2',3'-CPDase</shortName>
        <ecNumber evidence="2">3.1.4.58</ecNumber>
    </recommendedName>
</protein>
<feature type="short sequence motif" description="HXTX 2" evidence="2">
    <location>
        <begin position="125"/>
        <end position="128"/>
    </location>
</feature>
<dbReference type="Proteomes" id="UP000275473">
    <property type="component" value="Unassembled WGS sequence"/>
</dbReference>
<dbReference type="AlphaFoldDB" id="A0A3M8PAQ0"/>
<proteinExistence type="inferred from homology"/>
<keyword evidence="1 2" id="KW-0378">Hydrolase</keyword>
<evidence type="ECO:0000256" key="1">
    <source>
        <dbReference type="ARBA" id="ARBA00022801"/>
    </source>
</evidence>
<feature type="short sequence motif" description="HXTX 1" evidence="2">
    <location>
        <begin position="41"/>
        <end position="44"/>
    </location>
</feature>
<dbReference type="NCBIfam" id="TIGR02258">
    <property type="entry name" value="2_5_ligase"/>
    <property type="match status" value="1"/>
</dbReference>
<dbReference type="EC" id="3.1.4.58" evidence="2"/>
<comment type="function">
    <text evidence="2">Hydrolyzes RNA 2',3'-cyclic phosphodiester to an RNA 2'-phosphomonoester.</text>
</comment>
<accession>A0A3M8PAQ0</accession>
<evidence type="ECO:0000313" key="3">
    <source>
        <dbReference type="EMBL" id="RNF40795.1"/>
    </source>
</evidence>
<dbReference type="SUPFAM" id="SSF55144">
    <property type="entry name" value="LigT-like"/>
    <property type="match status" value="1"/>
</dbReference>
<dbReference type="HAMAP" id="MF_01940">
    <property type="entry name" value="RNA_CPDase"/>
    <property type="match status" value="1"/>
</dbReference>
<evidence type="ECO:0000256" key="2">
    <source>
        <dbReference type="HAMAP-Rule" id="MF_01940"/>
    </source>
</evidence>
<comment type="caution">
    <text evidence="3">The sequence shown here is derived from an EMBL/GenBank/DDBJ whole genome shotgun (WGS) entry which is preliminary data.</text>
</comment>
<dbReference type="PANTHER" id="PTHR35561:SF1">
    <property type="entry name" value="RNA 2',3'-CYCLIC PHOSPHODIESTERASE"/>
    <property type="match status" value="1"/>
</dbReference>
<dbReference type="InterPro" id="IPR009097">
    <property type="entry name" value="Cyclic_Pdiesterase"/>
</dbReference>
<organism evidence="3 4">
    <name type="scientific">Planococcus salinus</name>
    <dbReference type="NCBI Taxonomy" id="1848460"/>
    <lineage>
        <taxon>Bacteria</taxon>
        <taxon>Bacillati</taxon>
        <taxon>Bacillota</taxon>
        <taxon>Bacilli</taxon>
        <taxon>Bacillales</taxon>
        <taxon>Caryophanaceae</taxon>
        <taxon>Planococcus</taxon>
    </lineage>
</organism>
<dbReference type="GO" id="GO:0008664">
    <property type="term" value="F:RNA 2',3'-cyclic 3'-phosphodiesterase activity"/>
    <property type="evidence" value="ECO:0007669"/>
    <property type="project" value="UniProtKB-EC"/>
</dbReference>
<name>A0A3M8PAQ0_9BACL</name>
<dbReference type="Pfam" id="PF13563">
    <property type="entry name" value="2_5_RNA_ligase2"/>
    <property type="match status" value="1"/>
</dbReference>
<sequence length="179" mass="20325">MSKHYFIGISIPLPVAKKLDDKRKEWNLKSHKRYTPFVDMHITLLFIGNDPNGEIEAVAKALETVKQAPFELVINGVETFGNPKTPRIIYASLQESEELNRLHEQIQQTVLPYHLSPDTKRFVPHITLAGKWAGGPPISGELEIEPLSFSVNEFSLFEIHPREVPRYIPIATYPLTEGV</sequence>
<feature type="active site" description="Proton acceptor" evidence="2">
    <location>
        <position position="125"/>
    </location>
</feature>
<evidence type="ECO:0000313" key="4">
    <source>
        <dbReference type="Proteomes" id="UP000275473"/>
    </source>
</evidence>
<dbReference type="Gene3D" id="3.90.1140.10">
    <property type="entry name" value="Cyclic phosphodiesterase"/>
    <property type="match status" value="1"/>
</dbReference>
<keyword evidence="4" id="KW-1185">Reference proteome</keyword>
<comment type="catalytic activity">
    <reaction evidence="2">
        <text>a 3'-end 2',3'-cyclophospho-ribonucleotide-RNA + H2O = a 3'-end 2'-phospho-ribonucleotide-RNA + H(+)</text>
        <dbReference type="Rhea" id="RHEA:11828"/>
        <dbReference type="Rhea" id="RHEA-COMP:10464"/>
        <dbReference type="Rhea" id="RHEA-COMP:17353"/>
        <dbReference type="ChEBI" id="CHEBI:15377"/>
        <dbReference type="ChEBI" id="CHEBI:15378"/>
        <dbReference type="ChEBI" id="CHEBI:83064"/>
        <dbReference type="ChEBI" id="CHEBI:173113"/>
        <dbReference type="EC" id="3.1.4.58"/>
    </reaction>
</comment>
<comment type="similarity">
    <text evidence="2">Belongs to the 2H phosphoesterase superfamily. ThpR family.</text>
</comment>
<gene>
    <name evidence="3" type="primary">thpR</name>
    <name evidence="3" type="ORF">EEX84_00090</name>
</gene>
<reference evidence="3 4" key="1">
    <citation type="journal article" date="2018" name="Int. J. Syst. Evol. Microbiol.">
        <title>Planococcus salinus sp. nov., a moderately halophilic bacterium isolated from a saline-alkali soil.</title>
        <authorList>
            <person name="Gan L."/>
        </authorList>
    </citation>
    <scope>NUCLEOTIDE SEQUENCE [LARGE SCALE GENOMIC DNA]</scope>
    <source>
        <strain evidence="3 4">LCB217</strain>
    </source>
</reference>
<feature type="active site" description="Proton donor" evidence="2">
    <location>
        <position position="41"/>
    </location>
</feature>
<dbReference type="PANTHER" id="PTHR35561">
    <property type="entry name" value="RNA 2',3'-CYCLIC PHOSPHODIESTERASE"/>
    <property type="match status" value="1"/>
</dbReference>
<dbReference type="EMBL" id="RIAX01000001">
    <property type="protein sequence ID" value="RNF40795.1"/>
    <property type="molecule type" value="Genomic_DNA"/>
</dbReference>